<dbReference type="InterPro" id="IPR025407">
    <property type="entry name" value="DUF4133"/>
</dbReference>
<feature type="transmembrane region" description="Helical" evidence="1">
    <location>
        <begin position="50"/>
        <end position="66"/>
    </location>
</feature>
<evidence type="ECO:0000256" key="1">
    <source>
        <dbReference type="SAM" id="Phobius"/>
    </source>
</evidence>
<keyword evidence="1" id="KW-0812">Transmembrane</keyword>
<protein>
    <submittedName>
        <fullName evidence="2">DUF4133 domain-containing protein</fullName>
    </submittedName>
</protein>
<organism evidence="2 3">
    <name type="scientific">Fibrella rubiginis</name>
    <dbReference type="NCBI Taxonomy" id="2817060"/>
    <lineage>
        <taxon>Bacteria</taxon>
        <taxon>Pseudomonadati</taxon>
        <taxon>Bacteroidota</taxon>
        <taxon>Cytophagia</taxon>
        <taxon>Cytophagales</taxon>
        <taxon>Spirosomataceae</taxon>
        <taxon>Fibrella</taxon>
    </lineage>
</organism>
<reference evidence="2" key="1">
    <citation type="submission" date="2021-03" db="EMBL/GenBank/DDBJ databases">
        <title>Fibrella sp. HMF5335 genome sequencing and assembly.</title>
        <authorList>
            <person name="Kang H."/>
            <person name="Kim H."/>
            <person name="Bae S."/>
            <person name="Joh K."/>
        </authorList>
    </citation>
    <scope>NUCLEOTIDE SEQUENCE</scope>
    <source>
        <strain evidence="2">HMF5335</strain>
    </source>
</reference>
<comment type="caution">
    <text evidence="2">The sequence shown here is derived from an EMBL/GenBank/DDBJ whole genome shotgun (WGS) entry which is preliminary data.</text>
</comment>
<evidence type="ECO:0000313" key="3">
    <source>
        <dbReference type="Proteomes" id="UP000664034"/>
    </source>
</evidence>
<dbReference type="RefSeq" id="WP_207363999.1">
    <property type="nucleotide sequence ID" value="NZ_JAFMYV010000003.1"/>
</dbReference>
<dbReference type="EMBL" id="JAFMYV010000003">
    <property type="protein sequence ID" value="MBO0936434.1"/>
    <property type="molecule type" value="Genomic_DNA"/>
</dbReference>
<evidence type="ECO:0000313" key="2">
    <source>
        <dbReference type="EMBL" id="MBO0936434.1"/>
    </source>
</evidence>
<dbReference type="AlphaFoldDB" id="A0A939GFS4"/>
<name>A0A939GFS4_9BACT</name>
<feature type="transmembrane region" description="Helical" evidence="1">
    <location>
        <begin position="21"/>
        <end position="44"/>
    </location>
</feature>
<sequence length="110" mass="12394">MFRVNKGVDRPPEVLGIRGMNFIKGIGLTAIGLLVLTMIVMAIADIPAKIGFSAYFGSLFAAYTLMTRISKQYGERGFIKQRSRERQPKVVLVRDSAVYRQLRNRTTRKG</sequence>
<dbReference type="Proteomes" id="UP000664034">
    <property type="component" value="Unassembled WGS sequence"/>
</dbReference>
<keyword evidence="3" id="KW-1185">Reference proteome</keyword>
<keyword evidence="1" id="KW-1133">Transmembrane helix</keyword>
<accession>A0A939GFS4</accession>
<gene>
    <name evidence="2" type="ORF">J2I47_07730</name>
</gene>
<dbReference type="Pfam" id="PF13571">
    <property type="entry name" value="DUF4133"/>
    <property type="match status" value="1"/>
</dbReference>
<proteinExistence type="predicted"/>
<keyword evidence="1" id="KW-0472">Membrane</keyword>